<evidence type="ECO:0000256" key="2">
    <source>
        <dbReference type="ARBA" id="ARBA00005992"/>
    </source>
</evidence>
<evidence type="ECO:0000256" key="6">
    <source>
        <dbReference type="ARBA" id="ARBA00023316"/>
    </source>
</evidence>
<sequence>MSGTAGMDRRQLLRRTCLLGGSVALLALSPVRAAEDPEETAIRSLKPGEYVWHPERAPEGPVAIVVNLPEQRCFVYRDGVRIGVSTVSTGKEGHLTPTGVFTILAKDVDHHSSLYHEASMPYSERLTWSGVALHAGGLPGYPSSHGCVHLPLAFSKLLYGITSVGTPVIISDGHNAPQDVLDPGLVLPADVTASIAAGADQKVPDGSRGPACVVASGADRRLVVLRDGVEVLSGALTVKDPTQPLGNVVYVLRPQQDGKPPRWSAVSYEGNGARAGAAQDALARLMVEPAVNARLVALLTPGATMLVTDLPADSGTRSGPDLVILDQRGSV</sequence>
<organism evidence="10 11">
    <name type="scientific">Azorhizobium caulinodans (strain ATCC 43989 / DSM 5975 / JCM 20966 / LMG 6465 / NBRC 14845 / NCIMB 13405 / ORS 571)</name>
    <dbReference type="NCBI Taxonomy" id="438753"/>
    <lineage>
        <taxon>Bacteria</taxon>
        <taxon>Pseudomonadati</taxon>
        <taxon>Pseudomonadota</taxon>
        <taxon>Alphaproteobacteria</taxon>
        <taxon>Hyphomicrobiales</taxon>
        <taxon>Xanthobacteraceae</taxon>
        <taxon>Azorhizobium</taxon>
    </lineage>
</organism>
<dbReference type="PROSITE" id="PS52029">
    <property type="entry name" value="LD_TPASE"/>
    <property type="match status" value="1"/>
</dbReference>
<dbReference type="Pfam" id="PF03734">
    <property type="entry name" value="YkuD"/>
    <property type="match status" value="1"/>
</dbReference>
<dbReference type="PANTHER" id="PTHR30582:SF2">
    <property type="entry name" value="L,D-TRANSPEPTIDASE YCIB-RELATED"/>
    <property type="match status" value="1"/>
</dbReference>
<feature type="chain" id="PRO_5002723093" description="L,D-TPase catalytic domain-containing protein" evidence="8">
    <location>
        <begin position="34"/>
        <end position="331"/>
    </location>
</feature>
<evidence type="ECO:0000256" key="1">
    <source>
        <dbReference type="ARBA" id="ARBA00004752"/>
    </source>
</evidence>
<evidence type="ECO:0000259" key="9">
    <source>
        <dbReference type="PROSITE" id="PS52029"/>
    </source>
</evidence>
<dbReference type="AlphaFoldDB" id="A8HVL3"/>
<dbReference type="NCBIfam" id="NF004785">
    <property type="entry name" value="PRK06132.1-2"/>
    <property type="match status" value="1"/>
</dbReference>
<dbReference type="InterPro" id="IPR006311">
    <property type="entry name" value="TAT_signal"/>
</dbReference>
<feature type="active site" description="Proton donor/acceptor" evidence="7">
    <location>
        <position position="134"/>
    </location>
</feature>
<reference evidence="10 11" key="6">
    <citation type="journal article" date="2011" name="Appl. Environ. Microbiol.">
        <title>Involvement of the azorhizobial chromosome partition gene (parA) in the onset of bacteroid differentiation during Sesbania rostrata stem nodule development.</title>
        <authorList>
            <person name="Liu CT."/>
            <person name="Lee KB."/>
            <person name="Wang YS."/>
            <person name="Peng MH."/>
            <person name="Lee KT."/>
            <person name="Suzuki S."/>
            <person name="Suzuki T."/>
            <person name="Oyaizu H."/>
        </authorList>
    </citation>
    <scope>NUCLEOTIDE SEQUENCE [LARGE SCALE GENOMIC DNA]</scope>
    <source>
        <strain evidence="11">ATCC 43989 / DSM 5975 / JCM 20966 / LMG 6465 / NBRC 14845 / NCIMB 13405 / ORS 571</strain>
    </source>
</reference>
<keyword evidence="3" id="KW-0808">Transferase</keyword>
<dbReference type="CDD" id="cd16913">
    <property type="entry name" value="YkuD_like"/>
    <property type="match status" value="1"/>
</dbReference>
<evidence type="ECO:0000256" key="3">
    <source>
        <dbReference type="ARBA" id="ARBA00022679"/>
    </source>
</evidence>
<feature type="domain" description="L,D-TPase catalytic" evidence="9">
    <location>
        <begin position="62"/>
        <end position="171"/>
    </location>
</feature>
<keyword evidence="8" id="KW-0732">Signal</keyword>
<evidence type="ECO:0000256" key="5">
    <source>
        <dbReference type="ARBA" id="ARBA00022984"/>
    </source>
</evidence>
<dbReference type="PROSITE" id="PS51318">
    <property type="entry name" value="TAT"/>
    <property type="match status" value="1"/>
</dbReference>
<evidence type="ECO:0000256" key="8">
    <source>
        <dbReference type="SAM" id="SignalP"/>
    </source>
</evidence>
<dbReference type="Proteomes" id="UP000000270">
    <property type="component" value="Chromosome"/>
</dbReference>
<dbReference type="KEGG" id="azc:AZC_4327"/>
<feature type="active site" description="Nucleophile" evidence="7">
    <location>
        <position position="147"/>
    </location>
</feature>
<dbReference type="InterPro" id="IPR016915">
    <property type="entry name" value="UCP029342"/>
</dbReference>
<dbReference type="InterPro" id="IPR038063">
    <property type="entry name" value="Transpep_catalytic_dom"/>
</dbReference>
<dbReference type="eggNOG" id="COG1376">
    <property type="taxonomic scope" value="Bacteria"/>
</dbReference>
<gene>
    <name evidence="10" type="ordered locus">AZC_4327</name>
</gene>
<keyword evidence="11" id="KW-1185">Reference proteome</keyword>
<dbReference type="UniPathway" id="UPA00219"/>
<dbReference type="GO" id="GO:0071972">
    <property type="term" value="F:peptidoglycan L,D-transpeptidase activity"/>
    <property type="evidence" value="ECO:0007669"/>
    <property type="project" value="TreeGrafter"/>
</dbReference>
<comment type="pathway">
    <text evidence="1 7">Cell wall biogenesis; peptidoglycan biosynthesis.</text>
</comment>
<keyword evidence="5 7" id="KW-0573">Peptidoglycan synthesis</keyword>
<dbReference type="InterPro" id="IPR050979">
    <property type="entry name" value="LD-transpeptidase"/>
</dbReference>
<accession>A8HVL3</accession>
<dbReference type="STRING" id="438753.AZC_4327"/>
<name>A8HVL3_AZOC5</name>
<evidence type="ECO:0000313" key="10">
    <source>
        <dbReference type="EMBL" id="BAF90325.1"/>
    </source>
</evidence>
<dbReference type="PANTHER" id="PTHR30582">
    <property type="entry name" value="L,D-TRANSPEPTIDASE"/>
    <property type="match status" value="1"/>
</dbReference>
<dbReference type="GO" id="GO:0008360">
    <property type="term" value="P:regulation of cell shape"/>
    <property type="evidence" value="ECO:0007669"/>
    <property type="project" value="UniProtKB-UniRule"/>
</dbReference>
<dbReference type="HOGENOM" id="CLU_025126_1_0_5"/>
<evidence type="ECO:0000256" key="4">
    <source>
        <dbReference type="ARBA" id="ARBA00022960"/>
    </source>
</evidence>
<comment type="similarity">
    <text evidence="2">Belongs to the YkuD family.</text>
</comment>
<proteinExistence type="inferred from homology"/>
<dbReference type="SUPFAM" id="SSF141523">
    <property type="entry name" value="L,D-transpeptidase catalytic domain-like"/>
    <property type="match status" value="1"/>
</dbReference>
<dbReference type="EMBL" id="AP009384">
    <property type="protein sequence ID" value="BAF90325.1"/>
    <property type="molecule type" value="Genomic_DNA"/>
</dbReference>
<reference evidence="10 11" key="3">
    <citation type="journal article" date="2008" name="BMC Genomics">
        <title>The genome of the versatile nitrogen fixer Azorhizobium caulinodans ORS571.</title>
        <authorList>
            <person name="Lee KB."/>
            <person name="Backer P.D."/>
            <person name="Aono T."/>
            <person name="Liu CT."/>
            <person name="Suzuki S."/>
            <person name="Suzuki T."/>
            <person name="Kaneko T."/>
            <person name="Yamada M."/>
            <person name="Tabata S."/>
            <person name="Kupfer D.M."/>
            <person name="Najar F.Z."/>
            <person name="Wiley G.B."/>
            <person name="Roe B."/>
            <person name="Binnewies T.T."/>
            <person name="Ussery D.W."/>
            <person name="D'Haeze W."/>
            <person name="Herder J.D."/>
            <person name="Gevers D."/>
            <person name="Vereecke D."/>
            <person name="Holsters M."/>
            <person name="Oyaizu H."/>
        </authorList>
    </citation>
    <scope>NUCLEOTIDE SEQUENCE [LARGE SCALE GENOMIC DNA]</scope>
    <source>
        <strain evidence="11">ATCC 43989 / DSM 5975 / JCM 20966 / LMG 6465 / NBRC 14845 / NCIMB 13405 / ORS 571</strain>
    </source>
</reference>
<evidence type="ECO:0000313" key="11">
    <source>
        <dbReference type="Proteomes" id="UP000000270"/>
    </source>
</evidence>
<evidence type="ECO:0000256" key="7">
    <source>
        <dbReference type="PROSITE-ProRule" id="PRU01373"/>
    </source>
</evidence>
<keyword evidence="6 7" id="KW-0961">Cell wall biogenesis/degradation</keyword>
<dbReference type="GO" id="GO:0018104">
    <property type="term" value="P:peptidoglycan-protein cross-linking"/>
    <property type="evidence" value="ECO:0007669"/>
    <property type="project" value="TreeGrafter"/>
</dbReference>
<protein>
    <recommendedName>
        <fullName evidence="9">L,D-TPase catalytic domain-containing protein</fullName>
    </recommendedName>
</protein>
<reference evidence="11" key="2">
    <citation type="submission" date="2007-04" db="EMBL/GenBank/DDBJ databases">
        <title>Complete genome sequence of the nitrogen-fixing bacterium Azorhizobium caulinodans ORS571.</title>
        <authorList>
            <person name="Lee K.B."/>
            <person name="Backer P.D."/>
            <person name="Aono T."/>
            <person name="Liu C.T."/>
            <person name="Suzuki S."/>
            <person name="Suzuki T."/>
            <person name="Kaneko T."/>
            <person name="Yamada M."/>
            <person name="Tabata S."/>
            <person name="Kupfer D.M."/>
            <person name="Najar F.Z."/>
            <person name="Wiley G.B."/>
            <person name="Roe B."/>
            <person name="Binnewies T."/>
            <person name="Ussery D."/>
            <person name="Vereecke D."/>
            <person name="Gevers D."/>
            <person name="Holsters M."/>
            <person name="Oyaizu H."/>
        </authorList>
    </citation>
    <scope>NUCLEOTIDE SEQUENCE [LARGE SCALE GENOMIC DNA]</scope>
    <source>
        <strain evidence="11">ATCC 43989 / DSM 5975 / JCM 20966 / LMG 6465 / NBRC 14845 / NCIMB 13405 / ORS 571</strain>
    </source>
</reference>
<dbReference type="GO" id="GO:0005576">
    <property type="term" value="C:extracellular region"/>
    <property type="evidence" value="ECO:0007669"/>
    <property type="project" value="TreeGrafter"/>
</dbReference>
<dbReference type="GO" id="GO:0071555">
    <property type="term" value="P:cell wall organization"/>
    <property type="evidence" value="ECO:0007669"/>
    <property type="project" value="UniProtKB-UniRule"/>
</dbReference>
<dbReference type="InterPro" id="IPR005490">
    <property type="entry name" value="LD_TPept_cat_dom"/>
</dbReference>
<dbReference type="GO" id="GO:0016740">
    <property type="term" value="F:transferase activity"/>
    <property type="evidence" value="ECO:0007669"/>
    <property type="project" value="UniProtKB-KW"/>
</dbReference>
<reference evidence="10 11" key="5">
    <citation type="journal article" date="2010" name="Appl. Environ. Microbiol.">
        <title>phrR-like gene praR of Azorhizobium caulinodans ORS571 is essential for symbiosis with Sesbania rostrata and is involved in expression of reb genes.</title>
        <authorList>
            <person name="Akiba N."/>
            <person name="Aono T."/>
            <person name="Toyazaki H."/>
            <person name="Sato S."/>
            <person name="Oyaizu H."/>
        </authorList>
    </citation>
    <scope>NUCLEOTIDE SEQUENCE [LARGE SCALE GENOMIC DNA]</scope>
    <source>
        <strain evidence="11">ATCC 43989 / DSM 5975 / JCM 20966 / LMG 6465 / NBRC 14845 / NCIMB 13405 / ORS 571</strain>
    </source>
</reference>
<reference evidence="10 11" key="4">
    <citation type="journal article" date="2009" name="Appl. Environ. Microbiol.">
        <title>Comparative genome-wide transcriptional profiling of Azorhizobium caulinodans ORS571 grown under free-living and symbiotic conditions.</title>
        <authorList>
            <person name="Tsukada S."/>
            <person name="Aono T."/>
            <person name="Akiba N."/>
            <person name="Lee KB."/>
            <person name="Liu CT."/>
            <person name="Toyazaki H."/>
            <person name="Oyaizu H."/>
        </authorList>
    </citation>
    <scope>NUCLEOTIDE SEQUENCE [LARGE SCALE GENOMIC DNA]</scope>
    <source>
        <strain evidence="11">ATCC 43989 / DSM 5975 / JCM 20966 / LMG 6465 / NBRC 14845 / NCIMB 13405 / ORS 571</strain>
    </source>
</reference>
<dbReference type="PIRSF" id="PIRSF029342">
    <property type="entry name" value="UCP029342_ErfK/YbiS/YcfS/YnhG"/>
    <property type="match status" value="1"/>
</dbReference>
<reference evidence="10 11" key="1">
    <citation type="journal article" date="2007" name="Appl. Environ. Microbiol.">
        <title>Rhizobial factors required for stem nodule maturation and maintenance in Sesbania rostrata-Azorhizobium caulinodans ORS571 symbiosis.</title>
        <authorList>
            <person name="Suzuki S."/>
            <person name="Aono T."/>
            <person name="Lee KB."/>
            <person name="Suzuki T."/>
            <person name="Liu CT."/>
            <person name="Miwa H."/>
            <person name="Wakao S."/>
            <person name="Iki T."/>
            <person name="Oyaizu H."/>
        </authorList>
    </citation>
    <scope>NUCLEOTIDE SEQUENCE [LARGE SCALE GENOMIC DNA]</scope>
    <source>
        <strain evidence="11">ATCC 43989 / DSM 5975 / JCM 20966 / LMG 6465 / NBRC 14845 / NCIMB 13405 / ORS 571</strain>
    </source>
</reference>
<keyword evidence="4 7" id="KW-0133">Cell shape</keyword>
<feature type="signal peptide" evidence="8">
    <location>
        <begin position="1"/>
        <end position="33"/>
    </location>
</feature>
<dbReference type="Gene3D" id="2.40.440.10">
    <property type="entry name" value="L,D-transpeptidase catalytic domain-like"/>
    <property type="match status" value="1"/>
</dbReference>